<dbReference type="eggNOG" id="KOG1575">
    <property type="taxonomic scope" value="Eukaryota"/>
</dbReference>
<dbReference type="GO" id="GO:0016491">
    <property type="term" value="F:oxidoreductase activity"/>
    <property type="evidence" value="ECO:0007669"/>
    <property type="project" value="UniProtKB-KW"/>
</dbReference>
<protein>
    <recommendedName>
        <fullName evidence="2">NADP-dependent oxidoreductase domain-containing protein</fullName>
    </recommendedName>
</protein>
<dbReference type="HOGENOM" id="CLU_023205_2_1_1"/>
<evidence type="ECO:0000313" key="3">
    <source>
        <dbReference type="EMBL" id="EPS97610.1"/>
    </source>
</evidence>
<dbReference type="Pfam" id="PF00248">
    <property type="entry name" value="Aldo_ket_red"/>
    <property type="match status" value="1"/>
</dbReference>
<organism evidence="3 4">
    <name type="scientific">Fomitopsis schrenkii</name>
    <name type="common">Brown rot fungus</name>
    <dbReference type="NCBI Taxonomy" id="2126942"/>
    <lineage>
        <taxon>Eukaryota</taxon>
        <taxon>Fungi</taxon>
        <taxon>Dikarya</taxon>
        <taxon>Basidiomycota</taxon>
        <taxon>Agaricomycotina</taxon>
        <taxon>Agaricomycetes</taxon>
        <taxon>Polyporales</taxon>
        <taxon>Fomitopsis</taxon>
    </lineage>
</organism>
<evidence type="ECO:0000313" key="4">
    <source>
        <dbReference type="Proteomes" id="UP000015241"/>
    </source>
</evidence>
<gene>
    <name evidence="3" type="ORF">FOMPIDRAFT_1031873</name>
</gene>
<keyword evidence="1" id="KW-0560">Oxidoreductase</keyword>
<dbReference type="InParanoid" id="S8F7I5"/>
<proteinExistence type="predicted"/>
<dbReference type="PANTHER" id="PTHR43625:SF40">
    <property type="entry name" value="ALDO-KETO REDUCTASE YAKC [NADP(+)]"/>
    <property type="match status" value="1"/>
</dbReference>
<sequence>MATSTYPTRKLGANGPAISAIGFGSMGIGPSVYGHSNREDSFKTLTYAADRGVTFWDTADIYGDSEEIIGNWFAKTGRRSEIFLATEFGARDVETKEMKQNSKPSYIRRRLASSLEKLQTDWIDLCYQHRVDPEVPIEVVMETLAEFVKDGMIKYIGLSECSADVLERAKSVPIAGERIIACQMEYSPIELYIEQSGFVATARELGVSVVAYSPLGRGLITGRFKSPADLGKDDHRRLLPRFSPENLPKNVEMVDKFSEVASKYGATPSQITLAWILAENPDFVPIPGTRTVERLEENAKAAEVALKDEDVKALRAIVDAADVHGGRIASQYALFAVSDCIPLSEWKGESN</sequence>
<dbReference type="InterPro" id="IPR050791">
    <property type="entry name" value="Aldo-Keto_reductase"/>
</dbReference>
<reference evidence="3 4" key="1">
    <citation type="journal article" date="2012" name="Science">
        <title>The Paleozoic origin of enzymatic lignin decomposition reconstructed from 31 fungal genomes.</title>
        <authorList>
            <person name="Floudas D."/>
            <person name="Binder M."/>
            <person name="Riley R."/>
            <person name="Barry K."/>
            <person name="Blanchette R.A."/>
            <person name="Henrissat B."/>
            <person name="Martinez A.T."/>
            <person name="Otillar R."/>
            <person name="Spatafora J.W."/>
            <person name="Yadav J.S."/>
            <person name="Aerts A."/>
            <person name="Benoit I."/>
            <person name="Boyd A."/>
            <person name="Carlson A."/>
            <person name="Copeland A."/>
            <person name="Coutinho P.M."/>
            <person name="de Vries R.P."/>
            <person name="Ferreira P."/>
            <person name="Findley K."/>
            <person name="Foster B."/>
            <person name="Gaskell J."/>
            <person name="Glotzer D."/>
            <person name="Gorecki P."/>
            <person name="Heitman J."/>
            <person name="Hesse C."/>
            <person name="Hori C."/>
            <person name="Igarashi K."/>
            <person name="Jurgens J.A."/>
            <person name="Kallen N."/>
            <person name="Kersten P."/>
            <person name="Kohler A."/>
            <person name="Kuees U."/>
            <person name="Kumar T.K.A."/>
            <person name="Kuo A."/>
            <person name="LaButti K."/>
            <person name="Larrondo L.F."/>
            <person name="Lindquist E."/>
            <person name="Ling A."/>
            <person name="Lombard V."/>
            <person name="Lucas S."/>
            <person name="Lundell T."/>
            <person name="Martin R."/>
            <person name="McLaughlin D.J."/>
            <person name="Morgenstern I."/>
            <person name="Morin E."/>
            <person name="Murat C."/>
            <person name="Nagy L.G."/>
            <person name="Nolan M."/>
            <person name="Ohm R.A."/>
            <person name="Patyshakuliyeva A."/>
            <person name="Rokas A."/>
            <person name="Ruiz-Duenas F.J."/>
            <person name="Sabat G."/>
            <person name="Salamov A."/>
            <person name="Samejima M."/>
            <person name="Schmutz J."/>
            <person name="Slot J.C."/>
            <person name="St John F."/>
            <person name="Stenlid J."/>
            <person name="Sun H."/>
            <person name="Sun S."/>
            <person name="Syed K."/>
            <person name="Tsang A."/>
            <person name="Wiebenga A."/>
            <person name="Young D."/>
            <person name="Pisabarro A."/>
            <person name="Eastwood D.C."/>
            <person name="Martin F."/>
            <person name="Cullen D."/>
            <person name="Grigoriev I.V."/>
            <person name="Hibbett D.S."/>
        </authorList>
    </citation>
    <scope>NUCLEOTIDE SEQUENCE</scope>
    <source>
        <strain evidence="4">FP-58527</strain>
    </source>
</reference>
<name>S8F7I5_FOMSC</name>
<accession>S8F7I5</accession>
<dbReference type="InterPro" id="IPR020471">
    <property type="entry name" value="AKR"/>
</dbReference>
<dbReference type="Gene3D" id="3.20.20.100">
    <property type="entry name" value="NADP-dependent oxidoreductase domain"/>
    <property type="match status" value="1"/>
</dbReference>
<evidence type="ECO:0000256" key="1">
    <source>
        <dbReference type="ARBA" id="ARBA00023002"/>
    </source>
</evidence>
<dbReference type="SUPFAM" id="SSF51430">
    <property type="entry name" value="NAD(P)-linked oxidoreductase"/>
    <property type="match status" value="1"/>
</dbReference>
<dbReference type="OrthoDB" id="37537at2759"/>
<dbReference type="PRINTS" id="PR00069">
    <property type="entry name" value="ALDKETRDTASE"/>
</dbReference>
<evidence type="ECO:0000259" key="2">
    <source>
        <dbReference type="Pfam" id="PF00248"/>
    </source>
</evidence>
<dbReference type="InterPro" id="IPR023210">
    <property type="entry name" value="NADP_OxRdtase_dom"/>
</dbReference>
<dbReference type="GO" id="GO:0005737">
    <property type="term" value="C:cytoplasm"/>
    <property type="evidence" value="ECO:0007669"/>
    <property type="project" value="TreeGrafter"/>
</dbReference>
<dbReference type="PANTHER" id="PTHR43625">
    <property type="entry name" value="AFLATOXIN B1 ALDEHYDE REDUCTASE"/>
    <property type="match status" value="1"/>
</dbReference>
<keyword evidence="4" id="KW-1185">Reference proteome</keyword>
<feature type="domain" description="NADP-dependent oxidoreductase" evidence="2">
    <location>
        <begin position="21"/>
        <end position="318"/>
    </location>
</feature>
<dbReference type="Proteomes" id="UP000015241">
    <property type="component" value="Unassembled WGS sequence"/>
</dbReference>
<dbReference type="STRING" id="743788.S8F7I5"/>
<dbReference type="AlphaFoldDB" id="S8F7I5"/>
<dbReference type="EMBL" id="KE504174">
    <property type="protein sequence ID" value="EPS97610.1"/>
    <property type="molecule type" value="Genomic_DNA"/>
</dbReference>
<dbReference type="InterPro" id="IPR036812">
    <property type="entry name" value="NAD(P)_OxRdtase_dom_sf"/>
</dbReference>